<dbReference type="InterPro" id="IPR008547">
    <property type="entry name" value="DUF829_TMEM53"/>
</dbReference>
<dbReference type="SUPFAM" id="SSF53474">
    <property type="entry name" value="alpha/beta-Hydrolases"/>
    <property type="match status" value="2"/>
</dbReference>
<dbReference type="PANTHER" id="PTHR12265">
    <property type="entry name" value="TRANSMEMBRANE PROTEIN 53"/>
    <property type="match status" value="1"/>
</dbReference>
<comment type="caution">
    <text evidence="1">The sequence shown here is derived from an EMBL/GenBank/DDBJ whole genome shotgun (WGS) entry which is preliminary data.</text>
</comment>
<dbReference type="InterPro" id="IPR029058">
    <property type="entry name" value="AB_hydrolase_fold"/>
</dbReference>
<protein>
    <submittedName>
        <fullName evidence="1">DUF829-domain-containing protein</fullName>
    </submittedName>
</protein>
<organism evidence="1 2">
    <name type="scientific">Apiospora arundinis</name>
    <dbReference type="NCBI Taxonomy" id="335852"/>
    <lineage>
        <taxon>Eukaryota</taxon>
        <taxon>Fungi</taxon>
        <taxon>Dikarya</taxon>
        <taxon>Ascomycota</taxon>
        <taxon>Pezizomycotina</taxon>
        <taxon>Sordariomycetes</taxon>
        <taxon>Xylariomycetidae</taxon>
        <taxon>Amphisphaeriales</taxon>
        <taxon>Apiosporaceae</taxon>
        <taxon>Apiospora</taxon>
    </lineage>
</organism>
<reference evidence="1 2" key="1">
    <citation type="journal article" date="2024" name="IMA Fungus">
        <title>Apiospora arundinis, a panoply of carbohydrate-active enzymes and secondary metabolites.</title>
        <authorList>
            <person name="Sorensen T."/>
            <person name="Petersen C."/>
            <person name="Muurmann A.T."/>
            <person name="Christiansen J.V."/>
            <person name="Brundto M.L."/>
            <person name="Overgaard C.K."/>
            <person name="Boysen A.T."/>
            <person name="Wollenberg R.D."/>
            <person name="Larsen T.O."/>
            <person name="Sorensen J.L."/>
            <person name="Nielsen K.L."/>
            <person name="Sondergaard T.E."/>
        </authorList>
    </citation>
    <scope>NUCLEOTIDE SEQUENCE [LARGE SCALE GENOMIC DNA]</scope>
    <source>
        <strain evidence="1 2">AAU 773</strain>
    </source>
</reference>
<accession>A0ABR2JB60</accession>
<gene>
    <name evidence="1" type="ORF">PGQ11_005540</name>
</gene>
<dbReference type="PANTHER" id="PTHR12265:SF14">
    <property type="entry name" value="INDOLE-DITERPENE BIOSYNTHESIS PROTEIN PAXU"/>
    <property type="match status" value="1"/>
</dbReference>
<name>A0ABR2JB60_9PEZI</name>
<sequence>MGHATTTTTTTDTSPFPGFTRISDQIYIHHPDQHDKATANDDGEIHPDKIIIYGWGDGRPRNVSKYIEGYRALYPRATIIAVLATTFKAAYQPLHERTEGMMPVIDAAFSPSSSDGKQPNQSPPRVLLHAMSNAGGINLASTLNAHVARHGVPLPHRVMVLDSVPGGVVFHQQVGRWSRAMAIGMRRSLPRWVPQAVLQAVFYVFLWMNKAWEFVLRRHHAGAWSRAAVNRPEMVPVPPAKKENGNKKMMVADEQHTPRRLYLYSKEDDIIGWEDIEEHAEQSTKLGYHADTELFEGSGHVDHMRHHPQKYWESIAKTWRKAHGAA</sequence>
<proteinExistence type="predicted"/>
<evidence type="ECO:0000313" key="1">
    <source>
        <dbReference type="EMBL" id="KAK8875026.1"/>
    </source>
</evidence>
<dbReference type="EMBL" id="JAPCWZ010000003">
    <property type="protein sequence ID" value="KAK8875026.1"/>
    <property type="molecule type" value="Genomic_DNA"/>
</dbReference>
<evidence type="ECO:0000313" key="2">
    <source>
        <dbReference type="Proteomes" id="UP001390339"/>
    </source>
</evidence>
<dbReference type="Proteomes" id="UP001390339">
    <property type="component" value="Unassembled WGS sequence"/>
</dbReference>
<dbReference type="Pfam" id="PF05705">
    <property type="entry name" value="DUF829"/>
    <property type="match status" value="1"/>
</dbReference>
<keyword evidence="2" id="KW-1185">Reference proteome</keyword>